<organism evidence="1 2">
    <name type="scientific">Coemansia helicoidea</name>
    <dbReference type="NCBI Taxonomy" id="1286919"/>
    <lineage>
        <taxon>Eukaryota</taxon>
        <taxon>Fungi</taxon>
        <taxon>Fungi incertae sedis</taxon>
        <taxon>Zoopagomycota</taxon>
        <taxon>Kickxellomycotina</taxon>
        <taxon>Kickxellomycetes</taxon>
        <taxon>Kickxellales</taxon>
        <taxon>Kickxellaceae</taxon>
        <taxon>Coemansia</taxon>
    </lineage>
</organism>
<evidence type="ECO:0000313" key="2">
    <source>
        <dbReference type="Proteomes" id="UP001140087"/>
    </source>
</evidence>
<dbReference type="EMBL" id="JANBUN010000078">
    <property type="protein sequence ID" value="KAJ2807199.1"/>
    <property type="molecule type" value="Genomic_DNA"/>
</dbReference>
<name>A0ACC1LFX9_9FUNG</name>
<gene>
    <name evidence="1" type="ORF">H4R21_000572</name>
</gene>
<dbReference type="Proteomes" id="UP001140087">
    <property type="component" value="Unassembled WGS sequence"/>
</dbReference>
<reference evidence="1" key="1">
    <citation type="submission" date="2022-07" db="EMBL/GenBank/DDBJ databases">
        <title>Phylogenomic reconstructions and comparative analyses of Kickxellomycotina fungi.</title>
        <authorList>
            <person name="Reynolds N.K."/>
            <person name="Stajich J.E."/>
            <person name="Barry K."/>
            <person name="Grigoriev I.V."/>
            <person name="Crous P."/>
            <person name="Smith M.E."/>
        </authorList>
    </citation>
    <scope>NUCLEOTIDE SEQUENCE</scope>
    <source>
        <strain evidence="1">BCRC 34780</strain>
    </source>
</reference>
<comment type="caution">
    <text evidence="1">The sequence shown here is derived from an EMBL/GenBank/DDBJ whole genome shotgun (WGS) entry which is preliminary data.</text>
</comment>
<keyword evidence="2" id="KW-1185">Reference proteome</keyword>
<protein>
    <submittedName>
        <fullName evidence="1">Uncharacterized protein</fullName>
    </submittedName>
</protein>
<proteinExistence type="predicted"/>
<accession>A0ACC1LFX9</accession>
<sequence length="263" mass="28638">MAPRQDAGGTVAASSKGMLKVIYIILLVLWALIVAIVLFLAYRRYKLMRARRLHPDADEPGTVLARAAKRKLTEVEVAELTVATLTDDDIQRSQHLAASPRIAAPVSIHAQACGNPAAPPRTLQPIRRIGTTLALAAPAPAHAAQRRSNSPAMPQAWQPRRTRSLPRQLQVQPWEGVLSLPQKDGPAAPKRQTLSRLHEENCAVCLDDFAAGDTVRQLPCQHYFHTACIDPWLLSNSAVCPLCNFDVGATFDASKEGSAEQAR</sequence>
<evidence type="ECO:0000313" key="1">
    <source>
        <dbReference type="EMBL" id="KAJ2807199.1"/>
    </source>
</evidence>